<gene>
    <name evidence="1" type="ORF">ACFQEV_11925</name>
</gene>
<keyword evidence="2" id="KW-1185">Reference proteome</keyword>
<comment type="caution">
    <text evidence="1">The sequence shown here is derived from an EMBL/GenBank/DDBJ whole genome shotgun (WGS) entry which is preliminary data.</text>
</comment>
<dbReference type="AlphaFoldDB" id="A0ABD5U3R3"/>
<evidence type="ECO:0000313" key="1">
    <source>
        <dbReference type="EMBL" id="MFC6825693.1"/>
    </source>
</evidence>
<proteinExistence type="predicted"/>
<sequence>MSTTNDPDSSPYLRLYCPECETSVPRTETRRQYAHRWHVGCGAEVRTPTLGDL</sequence>
<accession>A0ABD5U3R3</accession>
<name>A0ABD5U3R3_9EURY</name>
<dbReference type="Proteomes" id="UP001596408">
    <property type="component" value="Unassembled WGS sequence"/>
</dbReference>
<protein>
    <submittedName>
        <fullName evidence="1">Uncharacterized protein</fullName>
    </submittedName>
</protein>
<dbReference type="EMBL" id="JBHSXH010000015">
    <property type="protein sequence ID" value="MFC6825693.1"/>
    <property type="molecule type" value="Genomic_DNA"/>
</dbReference>
<reference evidence="1 2" key="1">
    <citation type="journal article" date="2019" name="Int. J. Syst. Evol. Microbiol.">
        <title>The Global Catalogue of Microorganisms (GCM) 10K type strain sequencing project: providing services to taxonomists for standard genome sequencing and annotation.</title>
        <authorList>
            <consortium name="The Broad Institute Genomics Platform"/>
            <consortium name="The Broad Institute Genome Sequencing Center for Infectious Disease"/>
            <person name="Wu L."/>
            <person name="Ma J."/>
        </authorList>
    </citation>
    <scope>NUCLEOTIDE SEQUENCE [LARGE SCALE GENOMIC DNA]</scope>
    <source>
        <strain evidence="1 2">YIM 94188</strain>
    </source>
</reference>
<organism evidence="1 2">
    <name type="scientific">Halopelagius fulvigenes</name>
    <dbReference type="NCBI Taxonomy" id="1198324"/>
    <lineage>
        <taxon>Archaea</taxon>
        <taxon>Methanobacteriati</taxon>
        <taxon>Methanobacteriota</taxon>
        <taxon>Stenosarchaea group</taxon>
        <taxon>Halobacteria</taxon>
        <taxon>Halobacteriales</taxon>
        <taxon>Haloferacaceae</taxon>
    </lineage>
</organism>
<evidence type="ECO:0000313" key="2">
    <source>
        <dbReference type="Proteomes" id="UP001596408"/>
    </source>
</evidence>
<dbReference type="RefSeq" id="WP_379696162.1">
    <property type="nucleotide sequence ID" value="NZ_JBHSXH010000015.1"/>
</dbReference>